<dbReference type="EMBL" id="BJYE01000007">
    <property type="protein sequence ID" value="GEN56320.1"/>
    <property type="molecule type" value="Genomic_DNA"/>
</dbReference>
<feature type="transmembrane region" description="Helical" evidence="1">
    <location>
        <begin position="110"/>
        <end position="131"/>
    </location>
</feature>
<sequence length="233" mass="26705">MGSNYGFVSTSFYRALEWVWYFVYVQLLFLFSSLFGMIIFGLFPAFYSVNVVMDRWIKGDKQFSIFNVFMTSFKKHFFIANGYGLVFSLGLYILMFNYRYLEVVTGFEHRILAVGWVITIVLFGVVSLYLFPARILTKTRGKAVVKNSVILALAAPLSLILLIVSILALMAVLYLVPGMIPFLSVSLFSFLIIGQLQLVVKRLQYKQMQLEDRDEALLVSETTRTYLKESTTS</sequence>
<feature type="transmembrane region" description="Helical" evidence="1">
    <location>
        <begin position="77"/>
        <end position="98"/>
    </location>
</feature>
<accession>A0A511X075</accession>
<evidence type="ECO:0000313" key="2">
    <source>
        <dbReference type="EMBL" id="GEN56320.1"/>
    </source>
</evidence>
<dbReference type="InterPro" id="IPR006938">
    <property type="entry name" value="DUF624"/>
</dbReference>
<evidence type="ECO:0008006" key="4">
    <source>
        <dbReference type="Google" id="ProtNLM"/>
    </source>
</evidence>
<keyword evidence="1" id="KW-0472">Membrane</keyword>
<dbReference type="Proteomes" id="UP000321400">
    <property type="component" value="Unassembled WGS sequence"/>
</dbReference>
<evidence type="ECO:0000256" key="1">
    <source>
        <dbReference type="SAM" id="Phobius"/>
    </source>
</evidence>
<name>A0A511X075_9BACI</name>
<keyword evidence="3" id="KW-1185">Reference proteome</keyword>
<keyword evidence="1" id="KW-1133">Transmembrane helix</keyword>
<feature type="transmembrane region" description="Helical" evidence="1">
    <location>
        <begin position="151"/>
        <end position="176"/>
    </location>
</feature>
<dbReference type="Pfam" id="PF04854">
    <property type="entry name" value="DUF624"/>
    <property type="match status" value="1"/>
</dbReference>
<feature type="transmembrane region" description="Helical" evidence="1">
    <location>
        <begin position="182"/>
        <end position="200"/>
    </location>
</feature>
<protein>
    <recommendedName>
        <fullName evidence="4">DUF624 domain-containing protein</fullName>
    </recommendedName>
</protein>
<dbReference type="OrthoDB" id="2182676at2"/>
<keyword evidence="1" id="KW-0812">Transmembrane</keyword>
<proteinExistence type="predicted"/>
<dbReference type="AlphaFoldDB" id="A0A511X075"/>
<evidence type="ECO:0000313" key="3">
    <source>
        <dbReference type="Proteomes" id="UP000321400"/>
    </source>
</evidence>
<gene>
    <name evidence="2" type="primary">yesV_1</name>
    <name evidence="2" type="ORF">HAL01_07840</name>
</gene>
<feature type="transmembrane region" description="Helical" evidence="1">
    <location>
        <begin position="20"/>
        <end position="47"/>
    </location>
</feature>
<dbReference type="STRING" id="442899.SAMN05720591_11136"/>
<reference evidence="2 3" key="1">
    <citation type="submission" date="2019-07" db="EMBL/GenBank/DDBJ databases">
        <title>Whole genome shotgun sequence of Halolactibacillus alkaliphilus NBRC 103919.</title>
        <authorList>
            <person name="Hosoyama A."/>
            <person name="Uohara A."/>
            <person name="Ohji S."/>
            <person name="Ichikawa N."/>
        </authorList>
    </citation>
    <scope>NUCLEOTIDE SEQUENCE [LARGE SCALE GENOMIC DNA]</scope>
    <source>
        <strain evidence="2 3">NBRC 103919</strain>
    </source>
</reference>
<comment type="caution">
    <text evidence="2">The sequence shown here is derived from an EMBL/GenBank/DDBJ whole genome shotgun (WGS) entry which is preliminary data.</text>
</comment>
<dbReference type="RefSeq" id="WP_089801358.1">
    <property type="nucleotide sequence ID" value="NZ_BJYE01000007.1"/>
</dbReference>
<organism evidence="2 3">
    <name type="scientific">Halolactibacillus alkaliphilus</name>
    <dbReference type="NCBI Taxonomy" id="442899"/>
    <lineage>
        <taxon>Bacteria</taxon>
        <taxon>Bacillati</taxon>
        <taxon>Bacillota</taxon>
        <taxon>Bacilli</taxon>
        <taxon>Bacillales</taxon>
        <taxon>Bacillaceae</taxon>
        <taxon>Halolactibacillus</taxon>
    </lineage>
</organism>